<evidence type="ECO:0000259" key="2">
    <source>
        <dbReference type="Pfam" id="PF07969"/>
    </source>
</evidence>
<dbReference type="RefSeq" id="WP_317492264.1">
    <property type="nucleotide sequence ID" value="NZ_CP136051.1"/>
</dbReference>
<keyword evidence="4" id="KW-1185">Reference proteome</keyword>
<keyword evidence="1" id="KW-0732">Signal</keyword>
<feature type="chain" id="PRO_5045780862" evidence="1">
    <location>
        <begin position="16"/>
        <end position="561"/>
    </location>
</feature>
<organism evidence="3 4">
    <name type="scientific">Imperialibacter roseus</name>
    <dbReference type="NCBI Taxonomy" id="1324217"/>
    <lineage>
        <taxon>Bacteria</taxon>
        <taxon>Pseudomonadati</taxon>
        <taxon>Bacteroidota</taxon>
        <taxon>Cytophagia</taxon>
        <taxon>Cytophagales</taxon>
        <taxon>Flammeovirgaceae</taxon>
        <taxon>Imperialibacter</taxon>
    </lineage>
</organism>
<dbReference type="PANTHER" id="PTHR22642">
    <property type="entry name" value="IMIDAZOLONEPROPIONASE"/>
    <property type="match status" value="1"/>
</dbReference>
<protein>
    <submittedName>
        <fullName evidence="3">Amidohydrolase</fullName>
        <ecNumber evidence="3">3.5.-.-</ecNumber>
    </submittedName>
</protein>
<dbReference type="InterPro" id="IPR011059">
    <property type="entry name" value="Metal-dep_hydrolase_composite"/>
</dbReference>
<gene>
    <name evidence="3" type="ORF">RT717_13495</name>
</gene>
<dbReference type="PANTHER" id="PTHR22642:SF2">
    <property type="entry name" value="PROTEIN LONG AFTER FAR-RED 3"/>
    <property type="match status" value="1"/>
</dbReference>
<dbReference type="InterPro" id="IPR013108">
    <property type="entry name" value="Amidohydro_3"/>
</dbReference>
<dbReference type="Proteomes" id="UP001302349">
    <property type="component" value="Chromosome"/>
</dbReference>
<dbReference type="InterPro" id="IPR033932">
    <property type="entry name" value="YtcJ-like"/>
</dbReference>
<dbReference type="EC" id="3.5.-.-" evidence="3"/>
<dbReference type="Gene3D" id="3.10.310.70">
    <property type="match status" value="1"/>
</dbReference>
<dbReference type="PROSITE" id="PS51257">
    <property type="entry name" value="PROKAR_LIPOPROTEIN"/>
    <property type="match status" value="1"/>
</dbReference>
<feature type="signal peptide" evidence="1">
    <location>
        <begin position="1"/>
        <end position="15"/>
    </location>
</feature>
<proteinExistence type="predicted"/>
<sequence>MKPTILLIVLGLAFAACQETPKADMVIWGGNIYTAVGGQKAEAVAVTGDSIIYVGGKDGAEDMVGPETQVIDLEGKTMTPGFIESHAHIMGVGYNLMNVDLMATTSYEELVAQVKKAAEETPEGEWILGRGWHQDKWIKPAERMVDGFQTHHLLSEAVPNHPVFLSHASGHAGFANAKAMELAGITKDTKTPDGGDIFRDINGEPTGLFNETAQGLIRAAIPENTMEKQQRALELAVQACLELGITSFQNAGAGKDDIELFKQFAEEGKLKIRLYTMLSGHDQNLLEEYYDKGPEIGLGDNHLTVRSIKLYSDGALGSRGAWLLEEYSDMPGVFGHNVTPIEEIEKVTNEGLAAGFQICTHAIGDRGNQEVLDIYEAALKNNPEKAKDSRFRIEHAQHLDLADIPRFAELGVIAAMQAIHMSSDRPWAINRLGEKRIVDGAYVWQKLLQSGAKVINGTDAPVEPLAPLPSFYASVTRKTLKGTPEGGYEADQKMTREQALVSYTLDAAYGAFEEDIKGSIEVGKLADFTVFDKDIMTIDEKNILDTQVMMTIVGGEVLFEK</sequence>
<name>A0ABZ0J124_9BACT</name>
<dbReference type="Gene3D" id="2.30.40.10">
    <property type="entry name" value="Urease, subunit C, domain 1"/>
    <property type="match status" value="1"/>
</dbReference>
<dbReference type="CDD" id="cd01300">
    <property type="entry name" value="YtcJ_like"/>
    <property type="match status" value="1"/>
</dbReference>
<evidence type="ECO:0000313" key="3">
    <source>
        <dbReference type="EMBL" id="WOK09652.1"/>
    </source>
</evidence>
<evidence type="ECO:0000313" key="4">
    <source>
        <dbReference type="Proteomes" id="UP001302349"/>
    </source>
</evidence>
<accession>A0ABZ0J124</accession>
<dbReference type="EMBL" id="CP136051">
    <property type="protein sequence ID" value="WOK09652.1"/>
    <property type="molecule type" value="Genomic_DNA"/>
</dbReference>
<feature type="domain" description="Amidohydrolase 3" evidence="2">
    <location>
        <begin position="69"/>
        <end position="559"/>
    </location>
</feature>
<dbReference type="Pfam" id="PF07969">
    <property type="entry name" value="Amidohydro_3"/>
    <property type="match status" value="1"/>
</dbReference>
<dbReference type="InterPro" id="IPR032466">
    <property type="entry name" value="Metal_Hydrolase"/>
</dbReference>
<keyword evidence="3" id="KW-0378">Hydrolase</keyword>
<dbReference type="Gene3D" id="3.20.20.140">
    <property type="entry name" value="Metal-dependent hydrolases"/>
    <property type="match status" value="1"/>
</dbReference>
<evidence type="ECO:0000256" key="1">
    <source>
        <dbReference type="SAM" id="SignalP"/>
    </source>
</evidence>
<dbReference type="GO" id="GO:0016787">
    <property type="term" value="F:hydrolase activity"/>
    <property type="evidence" value="ECO:0007669"/>
    <property type="project" value="UniProtKB-KW"/>
</dbReference>
<dbReference type="SUPFAM" id="SSF51556">
    <property type="entry name" value="Metallo-dependent hydrolases"/>
    <property type="match status" value="1"/>
</dbReference>
<reference evidence="3 4" key="1">
    <citation type="journal article" date="2023" name="Microbiol. Resour. Announc.">
        <title>Complete Genome Sequence of Imperialibacter roseus strain P4T.</title>
        <authorList>
            <person name="Tizabi D.R."/>
            <person name="Bachvaroff T."/>
            <person name="Hill R.T."/>
        </authorList>
    </citation>
    <scope>NUCLEOTIDE SEQUENCE [LARGE SCALE GENOMIC DNA]</scope>
    <source>
        <strain evidence="3 4">P4T</strain>
    </source>
</reference>
<dbReference type="SUPFAM" id="SSF51338">
    <property type="entry name" value="Composite domain of metallo-dependent hydrolases"/>
    <property type="match status" value="1"/>
</dbReference>